<evidence type="ECO:0000259" key="1">
    <source>
        <dbReference type="Pfam" id="PF00903"/>
    </source>
</evidence>
<protein>
    <submittedName>
        <fullName evidence="2">VOC family protein</fullName>
    </submittedName>
</protein>
<dbReference type="Pfam" id="PF00903">
    <property type="entry name" value="Glyoxalase"/>
    <property type="match status" value="1"/>
</dbReference>
<dbReference type="PANTHER" id="PTHR33990">
    <property type="entry name" value="PROTEIN YJDN-RELATED"/>
    <property type="match status" value="1"/>
</dbReference>
<sequence>MITNMYPYLAMDGNAQEAIHFYEKVLNAKVLNIQTFGQMPPNPDMPIPEDAENRVLNAHLKIGEVDLMLSDTFPGQPLQLGMQTSIALILDDVEQTKQIFDQLSDGGNVSMPIQETFWSPAYGSVTDKFGISWQVSADAAK</sequence>
<proteinExistence type="predicted"/>
<dbReference type="Gene3D" id="3.10.180.10">
    <property type="entry name" value="2,3-Dihydroxybiphenyl 1,2-Dioxygenase, domain 1"/>
    <property type="match status" value="1"/>
</dbReference>
<dbReference type="InterPro" id="IPR028973">
    <property type="entry name" value="PhnB-like"/>
</dbReference>
<dbReference type="SUPFAM" id="SSF54593">
    <property type="entry name" value="Glyoxalase/Bleomycin resistance protein/Dihydroxybiphenyl dioxygenase"/>
    <property type="match status" value="1"/>
</dbReference>
<dbReference type="AlphaFoldDB" id="A0A7C8KY57"/>
<dbReference type="PANTHER" id="PTHR33990:SF1">
    <property type="entry name" value="PROTEIN YJDN"/>
    <property type="match status" value="1"/>
</dbReference>
<dbReference type="RefSeq" id="WP_153400859.1">
    <property type="nucleotide sequence ID" value="NZ_ML762424.1"/>
</dbReference>
<dbReference type="InterPro" id="IPR029068">
    <property type="entry name" value="Glyas_Bleomycin-R_OHBP_Dase"/>
</dbReference>
<accession>A0A7C8KY57</accession>
<dbReference type="EMBL" id="WEID01000004">
    <property type="protein sequence ID" value="KAB8139352.1"/>
    <property type="molecule type" value="Genomic_DNA"/>
</dbReference>
<dbReference type="Proteomes" id="UP000480246">
    <property type="component" value="Unassembled WGS sequence"/>
</dbReference>
<organism evidence="2 3">
    <name type="scientific">Gracilibacillus oryzae</name>
    <dbReference type="NCBI Taxonomy" id="1672701"/>
    <lineage>
        <taxon>Bacteria</taxon>
        <taxon>Bacillati</taxon>
        <taxon>Bacillota</taxon>
        <taxon>Bacilli</taxon>
        <taxon>Bacillales</taxon>
        <taxon>Bacillaceae</taxon>
        <taxon>Gracilibacillus</taxon>
    </lineage>
</organism>
<comment type="caution">
    <text evidence="2">The sequence shown here is derived from an EMBL/GenBank/DDBJ whole genome shotgun (WGS) entry which is preliminary data.</text>
</comment>
<evidence type="ECO:0000313" key="3">
    <source>
        <dbReference type="Proteomes" id="UP000480246"/>
    </source>
</evidence>
<evidence type="ECO:0000313" key="2">
    <source>
        <dbReference type="EMBL" id="KAB8139352.1"/>
    </source>
</evidence>
<name>A0A7C8KY57_9BACI</name>
<feature type="domain" description="Glyoxalase/fosfomycin resistance/dioxygenase" evidence="1">
    <location>
        <begin position="11"/>
        <end position="135"/>
    </location>
</feature>
<dbReference type="OrthoDB" id="9795306at2"/>
<keyword evidence="3" id="KW-1185">Reference proteome</keyword>
<gene>
    <name evidence="2" type="ORF">F9U64_00730</name>
</gene>
<dbReference type="InterPro" id="IPR004360">
    <property type="entry name" value="Glyas_Fos-R_dOase_dom"/>
</dbReference>
<dbReference type="CDD" id="cd06588">
    <property type="entry name" value="PhnB_like"/>
    <property type="match status" value="1"/>
</dbReference>
<reference evidence="2 3" key="1">
    <citation type="submission" date="2019-10" db="EMBL/GenBank/DDBJ databases">
        <title>Gracilibacillus sp. nov. isolated from rice seeds.</title>
        <authorList>
            <person name="He S."/>
        </authorList>
    </citation>
    <scope>NUCLEOTIDE SEQUENCE [LARGE SCALE GENOMIC DNA]</scope>
    <source>
        <strain evidence="2 3">TD8</strain>
    </source>
</reference>